<dbReference type="InterPro" id="IPR001258">
    <property type="entry name" value="NHL_repeat"/>
</dbReference>
<protein>
    <submittedName>
        <fullName evidence="12 13">Tripartite motif-containing protein 2-like isoform X1</fullName>
    </submittedName>
</protein>
<sequence>MKAEDDVDVTISKTLSKEELEKMMTSRLVETVSINYDDFSESFLTCGTCMCTYDSQEHIPKLLPCSHTVCRLCLERIVEAQTRDTASIRCPICRDVIQIPRGGVATFPPSFLVNQLMDLMARQRRDIIPKCSIHSSQELLFCETCDIVFCTVCTGGTHCGGNHEHTVIPFSIAIKRMSEILLHKANRCLVNLTRAQDNVTEEMRKLDANVDRTFELVNRSFQDLIGLLERRRHEVLQHLQSVRDEKRKVLREQLDIIQGEKDQVERDCGGLHYQVEVRNITKKISDLNEKLDATTTLIEPRENAFVRYEHKHNAAIANVEHALRDFGRVRVSKTFPALCTARYDALAVTHLEWLVRVGAVDYHGDVQTEGGDPLFVDMRNETGDRVEARVRDSNDGSYTVRYTPHLEGTYKLFISIFDRPIRGSPFKIDVTETNNPVLQCGDRGSGEHSFIQPVGIAVHQTGNIYVTDTGNSRIKVLTDELHFLKHIASEGLRSQSATGIAITPSQNLVVVNWRTKQVTEITPDGKQRLQFTCADFIEPVCVAVNSRGEVVVGDSGAHKVFIFDATGKLLRRIGSTKGEDPGQFSLIAALAIGANDDVVVADSRLQIFGRSGKFNREIYPEGKGKGQYGGIVVDRDQRVLVTRSERGRNFVQLFTYSGKPLFQIDSLDAKLKRPAGLAVTHDHHVVIVDLGNDCVKKYRYK</sequence>
<dbReference type="InterPro" id="IPR047153">
    <property type="entry name" value="TRIM45/56/19-like"/>
</dbReference>
<evidence type="ECO:0000256" key="7">
    <source>
        <dbReference type="PROSITE-ProRule" id="PRU00087"/>
    </source>
</evidence>
<dbReference type="Gene3D" id="3.30.160.60">
    <property type="entry name" value="Classic Zinc Finger"/>
    <property type="match status" value="1"/>
</dbReference>
<dbReference type="CDD" id="cd16579">
    <property type="entry name" value="RING-HC_PML_C-V"/>
    <property type="match status" value="1"/>
</dbReference>
<dbReference type="SMART" id="SM00557">
    <property type="entry name" value="IG_FLMN"/>
    <property type="match status" value="1"/>
</dbReference>
<dbReference type="InterPro" id="IPR001298">
    <property type="entry name" value="Filamin/ABP280_rpt"/>
</dbReference>
<evidence type="ECO:0000313" key="13">
    <source>
        <dbReference type="RefSeq" id="XP_014681735.1"/>
    </source>
</evidence>
<evidence type="ECO:0000256" key="5">
    <source>
        <dbReference type="ARBA" id="ARBA00022833"/>
    </source>
</evidence>
<dbReference type="Gene3D" id="2.60.40.10">
    <property type="entry name" value="Immunoglobulins"/>
    <property type="match status" value="1"/>
</dbReference>
<dbReference type="InterPro" id="IPR017907">
    <property type="entry name" value="Znf_RING_CS"/>
</dbReference>
<name>A0ABM1FBB2_PRICU</name>
<dbReference type="PROSITE" id="PS50089">
    <property type="entry name" value="ZF_RING_2"/>
    <property type="match status" value="1"/>
</dbReference>
<keyword evidence="4 6" id="KW-0863">Zinc-finger</keyword>
<evidence type="ECO:0000256" key="4">
    <source>
        <dbReference type="ARBA" id="ARBA00022771"/>
    </source>
</evidence>
<feature type="domain" description="RING-type" evidence="9">
    <location>
        <begin position="46"/>
        <end position="94"/>
    </location>
</feature>
<dbReference type="GeneID" id="106821444"/>
<evidence type="ECO:0000259" key="10">
    <source>
        <dbReference type="PROSITE" id="PS50119"/>
    </source>
</evidence>
<dbReference type="InterPro" id="IPR013783">
    <property type="entry name" value="Ig-like_fold"/>
</dbReference>
<feature type="repeat" description="Filamin" evidence="7">
    <location>
        <begin position="365"/>
        <end position="430"/>
    </location>
</feature>
<dbReference type="InterPro" id="IPR013083">
    <property type="entry name" value="Znf_RING/FYVE/PHD"/>
</dbReference>
<comment type="similarity">
    <text evidence="1">Belongs to the TRIM/RBCC family.</text>
</comment>
<feature type="repeat" description="NHL" evidence="8">
    <location>
        <begin position="542"/>
        <end position="566"/>
    </location>
</feature>
<dbReference type="RefSeq" id="XP_014681733.1">
    <property type="nucleotide sequence ID" value="XM_014826247.1"/>
</dbReference>
<keyword evidence="11" id="KW-1185">Reference proteome</keyword>
<dbReference type="PANTHER" id="PTHR25462">
    <property type="entry name" value="BONUS, ISOFORM C-RELATED"/>
    <property type="match status" value="1"/>
</dbReference>
<dbReference type="Gene3D" id="2.120.10.30">
    <property type="entry name" value="TolB, C-terminal domain"/>
    <property type="match status" value="2"/>
</dbReference>
<dbReference type="InterPro" id="IPR011042">
    <property type="entry name" value="6-blade_b-propeller_TolB-like"/>
</dbReference>
<keyword evidence="2" id="KW-0479">Metal-binding</keyword>
<reference evidence="12 13" key="1">
    <citation type="submission" date="2025-05" db="UniProtKB">
        <authorList>
            <consortium name="RefSeq"/>
        </authorList>
    </citation>
    <scope>IDENTIFICATION</scope>
</reference>
<evidence type="ECO:0000256" key="3">
    <source>
        <dbReference type="ARBA" id="ARBA00022737"/>
    </source>
</evidence>
<evidence type="ECO:0000259" key="9">
    <source>
        <dbReference type="PROSITE" id="PS50089"/>
    </source>
</evidence>
<accession>A0ABM1FBB2</accession>
<dbReference type="SUPFAM" id="SSF81296">
    <property type="entry name" value="E set domains"/>
    <property type="match status" value="1"/>
</dbReference>
<evidence type="ECO:0000313" key="11">
    <source>
        <dbReference type="Proteomes" id="UP000695022"/>
    </source>
</evidence>
<dbReference type="Pfam" id="PF00630">
    <property type="entry name" value="Filamin"/>
    <property type="match status" value="1"/>
</dbReference>
<feature type="repeat" description="NHL" evidence="8">
    <location>
        <begin position="437"/>
        <end position="480"/>
    </location>
</feature>
<dbReference type="RefSeq" id="XP_014681735.1">
    <property type="nucleotide sequence ID" value="XM_014826249.1"/>
</dbReference>
<dbReference type="PROSITE" id="PS51125">
    <property type="entry name" value="NHL"/>
    <property type="match status" value="2"/>
</dbReference>
<dbReference type="SUPFAM" id="SSF57850">
    <property type="entry name" value="RING/U-box"/>
    <property type="match status" value="1"/>
</dbReference>
<keyword evidence="5" id="KW-0862">Zinc</keyword>
<dbReference type="Pfam" id="PF01436">
    <property type="entry name" value="NHL"/>
    <property type="match status" value="2"/>
</dbReference>
<keyword evidence="3" id="KW-0677">Repeat</keyword>
<dbReference type="RefSeq" id="XP_014681736.1">
    <property type="nucleotide sequence ID" value="XM_014826250.1"/>
</dbReference>
<evidence type="ECO:0000256" key="2">
    <source>
        <dbReference type="ARBA" id="ARBA00022723"/>
    </source>
</evidence>
<organism evidence="11 12">
    <name type="scientific">Priapulus caudatus</name>
    <name type="common">Priapulid worm</name>
    <dbReference type="NCBI Taxonomy" id="37621"/>
    <lineage>
        <taxon>Eukaryota</taxon>
        <taxon>Metazoa</taxon>
        <taxon>Ecdysozoa</taxon>
        <taxon>Scalidophora</taxon>
        <taxon>Priapulida</taxon>
        <taxon>Priapulimorpha</taxon>
        <taxon>Priapulimorphida</taxon>
        <taxon>Priapulidae</taxon>
        <taxon>Priapulus</taxon>
    </lineage>
</organism>
<evidence type="ECO:0000256" key="1">
    <source>
        <dbReference type="ARBA" id="ARBA00008518"/>
    </source>
</evidence>
<dbReference type="PANTHER" id="PTHR25462:SF285">
    <property type="entry name" value="RING-TYPE DOMAIN-CONTAINING PROTEIN"/>
    <property type="match status" value="1"/>
</dbReference>
<dbReference type="SUPFAM" id="SSF101898">
    <property type="entry name" value="NHL repeat"/>
    <property type="match status" value="1"/>
</dbReference>
<dbReference type="SUPFAM" id="SSF57845">
    <property type="entry name" value="B-box zinc-binding domain"/>
    <property type="match status" value="1"/>
</dbReference>
<dbReference type="SMART" id="SM00184">
    <property type="entry name" value="RING"/>
    <property type="match status" value="1"/>
</dbReference>
<dbReference type="PROSITE" id="PS50194">
    <property type="entry name" value="FILAMIN_REPEAT"/>
    <property type="match status" value="1"/>
</dbReference>
<evidence type="ECO:0000313" key="12">
    <source>
        <dbReference type="RefSeq" id="XP_014681733.1"/>
    </source>
</evidence>
<feature type="domain" description="B box-type" evidence="10">
    <location>
        <begin position="131"/>
        <end position="170"/>
    </location>
</feature>
<dbReference type="InterPro" id="IPR000315">
    <property type="entry name" value="Znf_B-box"/>
</dbReference>
<dbReference type="Proteomes" id="UP000695022">
    <property type="component" value="Unplaced"/>
</dbReference>
<evidence type="ECO:0000256" key="8">
    <source>
        <dbReference type="PROSITE-ProRule" id="PRU00504"/>
    </source>
</evidence>
<dbReference type="PROSITE" id="PS50119">
    <property type="entry name" value="ZF_BBOX"/>
    <property type="match status" value="1"/>
</dbReference>
<dbReference type="InterPro" id="IPR017868">
    <property type="entry name" value="Filamin/ABP280_repeat-like"/>
</dbReference>
<dbReference type="InterPro" id="IPR014756">
    <property type="entry name" value="Ig_E-set"/>
</dbReference>
<dbReference type="PROSITE" id="PS00518">
    <property type="entry name" value="ZF_RING_1"/>
    <property type="match status" value="1"/>
</dbReference>
<dbReference type="Pfam" id="PF13639">
    <property type="entry name" value="zf-RING_2"/>
    <property type="match status" value="1"/>
</dbReference>
<dbReference type="CDD" id="cd19756">
    <property type="entry name" value="Bbox2"/>
    <property type="match status" value="1"/>
</dbReference>
<evidence type="ECO:0000256" key="6">
    <source>
        <dbReference type="PROSITE-ProRule" id="PRU00024"/>
    </source>
</evidence>
<gene>
    <name evidence="12 13 14" type="primary">LOC106821444</name>
</gene>
<evidence type="ECO:0000313" key="14">
    <source>
        <dbReference type="RefSeq" id="XP_014681736.1"/>
    </source>
</evidence>
<dbReference type="InterPro" id="IPR001841">
    <property type="entry name" value="Znf_RING"/>
</dbReference>
<dbReference type="Gene3D" id="3.30.40.10">
    <property type="entry name" value="Zinc/RING finger domain, C3HC4 (zinc finger)"/>
    <property type="match status" value="1"/>
</dbReference>
<proteinExistence type="inferred from homology"/>